<feature type="repeat" description="WD" evidence="5">
    <location>
        <begin position="675"/>
        <end position="716"/>
    </location>
</feature>
<proteinExistence type="predicted"/>
<feature type="region of interest" description="Disordered" evidence="9">
    <location>
        <begin position="28"/>
        <end position="85"/>
    </location>
</feature>
<dbReference type="PROSITE" id="PS00678">
    <property type="entry name" value="WD_REPEATS_1"/>
    <property type="match status" value="5"/>
</dbReference>
<feature type="repeat" description="WD" evidence="5">
    <location>
        <begin position="1095"/>
        <end position="1136"/>
    </location>
</feature>
<dbReference type="PROSITE" id="PS00108">
    <property type="entry name" value="PROTEIN_KINASE_ST"/>
    <property type="match status" value="1"/>
</dbReference>
<feature type="repeat" description="WD" evidence="5">
    <location>
        <begin position="633"/>
        <end position="663"/>
    </location>
</feature>
<dbReference type="EMBL" id="CP037421">
    <property type="protein sequence ID" value="QDT27623.1"/>
    <property type="molecule type" value="Genomic_DNA"/>
</dbReference>
<dbReference type="InterPro" id="IPR011047">
    <property type="entry name" value="Quinoprotein_ADH-like_sf"/>
</dbReference>
<feature type="repeat" description="WD" evidence="5">
    <location>
        <begin position="927"/>
        <end position="967"/>
    </location>
</feature>
<gene>
    <name evidence="12" type="primary">pknD_3</name>
    <name evidence="12" type="ORF">Enr10x_29410</name>
</gene>
<dbReference type="EC" id="2.7.11.1" evidence="12"/>
<evidence type="ECO:0000256" key="9">
    <source>
        <dbReference type="SAM" id="MobiDB-lite"/>
    </source>
</evidence>
<keyword evidence="12" id="KW-0418">Kinase</keyword>
<evidence type="ECO:0000256" key="8">
    <source>
        <dbReference type="SAM" id="Coils"/>
    </source>
</evidence>
<feature type="repeat" description="WD" evidence="5">
    <location>
        <begin position="759"/>
        <end position="800"/>
    </location>
</feature>
<dbReference type="InterPro" id="IPR011009">
    <property type="entry name" value="Kinase-like_dom_sf"/>
</dbReference>
<feature type="transmembrane region" description="Helical" evidence="10">
    <location>
        <begin position="459"/>
        <end position="479"/>
    </location>
</feature>
<evidence type="ECO:0000313" key="12">
    <source>
        <dbReference type="EMBL" id="QDT27623.1"/>
    </source>
</evidence>
<sequence>MHDSEPQEAQDNSDSLSFLEETIQGISEAELNTRVDSLNREQPEGPEVSLRPAKEKPDESSVDASSIGQRQIEAADPNRPVPERNQQIDYRVLELLGEGGMGQVHLAEQVALGRNVAVKQIRNSQARESVQREFLKEASVTGKLEHPNIVPIYEVGQTHQGDLFYSMKNIQGQAWSTGMDTWSLLENLDILLNVCDALAFAHSQGVIHRDLKPDNIMIGGFGEVLVLDWGLAVILDQPHTVSTAVSGTPAYMPPEMVNTPEQVNRVSDVYLLGAILYRILAGHPPHGGASAQECLLAASRNEILPCSRERLAQLDASGELLEIALRAMKASPDERFQSVKDFQQSLREFLLHRDSLELMARADTALKAARDTGDYSQFSRALFGYEEAVKLWDENQESRDRSEQARVQWAHCAETQGDYDLCLSLLEDVDSDQAEFKERVLKAKTERESRQARLQRFKVFSMAASLIIAVLASGAALWIRSERDKALAAEKMEALERSRADKAAQLAKQEAQRADQEAVAAKQSAREAQQNLQVAERNAYGADMLLIQTAWERANLPRVQELLERYQNRDDLKGFEWNYFKRLTESSLDTIKIPGMSSKAVSFSPDGRVIAAGCNDGRIVFYDPATSEVIEQFKPHTRTVTSICFSPDGKFHASGGKDGRVVIHASPSNTVIHELQAHQGSVLRIRFSPDSQQLVSAGEDQLIKLWDVAGGKEKRVLKGHTAEVADVDFSPDGTQLISGGYDGTVRLWDLESGKQVRLLNGLSSRIYAVAFHPQGNYVAAGGRENRVLIWDPATGKTRSPSFQTVTEVYCIEFSPDGQLIAYSGLDDRIYLADFETGEIQNDLRGHIFGIRRLSFSPDGRRLASASTDQLLKIWDTRTSPECLSLAGHTGMIRSLNVSPNGTRVATGGDDGMILIRETETGQIVHQLKGHEYAVVCLDYHPAGRLVSGGVDKTVRVWDSRSGELVHTLTGHQNYVTGVCLTPDGKRLLSADTGGDVILWDLESGTEVRSYDVDPNYGSQLVILPERNQFVTCHTKALLRFWDLQSGALIRELGGKSRSDLKALTVSNDETLLATAGMGSTVRVWDLESGKQLHSLRGHNLSIWSLAFNADTTRLASTSMDGTLKVWNLQTGQEALTLPFPTTAAGVDFHPDGQRIYASGDQGELLIWDARLWTDALRHEAHARYLLNTLREQCHSLEELQAAIAADTTVSDQARQQARQWASLFWQGYLSDLTLHPEVVIKSGNFEKMLQLADLSRTSGPQTAKQFFDLALLYSACLAPCSADRREAIRTKAIESFVAGFDSAGFEDIPPVLSEAGYRPFRFEGEVLHARQEAMRRLWKQKPDDLERIRHLAYCYYDLGILFRRQGEIETAIENFREARKLHRQRVARASQEFLPYAGVIISTDRLGQSYLEAGQPDEAVKAFAEGIQVCDQLLKREIQPDYASRNRDVLIRLKTKAEQYRLAVGDWEEVSKAAEKTPVLLYYRAVNLARKGKYADAIQAAEKLRTLDPESSTNVYNAACAYARCAELIKASTGQDRKPSESEQAEQCIQSAIECLRDSGSAQKDQLRNDPDLQALHQRAEFQKLIGLESPVDPESDRTKWKTSQAWIENPKYVNHSTFLEQPDSDWMETGIDFNGKRFTSHFTLHNTTPLYLELDKQGSSLRIRLWPDKAFWGTISAESDQATKWGFLQDGGWETETPDQSRSAASTGK</sequence>
<feature type="compositionally biased region" description="Basic and acidic residues" evidence="9">
    <location>
        <begin position="31"/>
        <end position="43"/>
    </location>
</feature>
<dbReference type="Gene3D" id="1.25.40.10">
    <property type="entry name" value="Tetratricopeptide repeat domain"/>
    <property type="match status" value="2"/>
</dbReference>
<dbReference type="PROSITE" id="PS00107">
    <property type="entry name" value="PROTEIN_KINASE_ATP"/>
    <property type="match status" value="1"/>
</dbReference>
<dbReference type="InterPro" id="IPR019734">
    <property type="entry name" value="TPR_rpt"/>
</dbReference>
<keyword evidence="3 7" id="KW-0547">Nucleotide-binding</keyword>
<evidence type="ECO:0000256" key="3">
    <source>
        <dbReference type="ARBA" id="ARBA00022741"/>
    </source>
</evidence>
<accession>A0A517Q7M1</accession>
<keyword evidence="10" id="KW-0472">Membrane</keyword>
<dbReference type="Gene3D" id="1.10.510.10">
    <property type="entry name" value="Transferase(Phosphotransferase) domain 1"/>
    <property type="match status" value="1"/>
</dbReference>
<dbReference type="PRINTS" id="PR00320">
    <property type="entry name" value="GPROTEINBRPT"/>
</dbReference>
<keyword evidence="2" id="KW-0677">Repeat</keyword>
<feature type="repeat" description="WD" evidence="5">
    <location>
        <begin position="843"/>
        <end position="884"/>
    </location>
</feature>
<dbReference type="SMART" id="SM00028">
    <property type="entry name" value="TPR"/>
    <property type="match status" value="3"/>
</dbReference>
<dbReference type="CDD" id="cd00200">
    <property type="entry name" value="WD40"/>
    <property type="match status" value="2"/>
</dbReference>
<keyword evidence="8" id="KW-0175">Coiled coil</keyword>
<dbReference type="SUPFAM" id="SSF50998">
    <property type="entry name" value="Quinoprotein alcohol dehydrogenase-like"/>
    <property type="match status" value="2"/>
</dbReference>
<feature type="binding site" evidence="7">
    <location>
        <position position="119"/>
    </location>
    <ligand>
        <name>ATP</name>
        <dbReference type="ChEBI" id="CHEBI:30616"/>
    </ligand>
</feature>
<dbReference type="SMART" id="SM00320">
    <property type="entry name" value="WD40"/>
    <property type="match status" value="14"/>
</dbReference>
<keyword evidence="6" id="KW-0802">TPR repeat</keyword>
<dbReference type="Gene3D" id="2.130.10.10">
    <property type="entry name" value="YVTN repeat-like/Quinoprotein amine dehydrogenase"/>
    <property type="match status" value="5"/>
</dbReference>
<dbReference type="PROSITE" id="PS50011">
    <property type="entry name" value="PROTEIN_KINASE_DOM"/>
    <property type="match status" value="1"/>
</dbReference>
<feature type="repeat" description="TPR" evidence="6">
    <location>
        <begin position="1352"/>
        <end position="1385"/>
    </location>
</feature>
<reference evidence="12 13" key="1">
    <citation type="submission" date="2019-03" db="EMBL/GenBank/DDBJ databases">
        <title>Deep-cultivation of Planctomycetes and their phenomic and genomic characterization uncovers novel biology.</title>
        <authorList>
            <person name="Wiegand S."/>
            <person name="Jogler M."/>
            <person name="Boedeker C."/>
            <person name="Pinto D."/>
            <person name="Vollmers J."/>
            <person name="Rivas-Marin E."/>
            <person name="Kohn T."/>
            <person name="Peeters S.H."/>
            <person name="Heuer A."/>
            <person name="Rast P."/>
            <person name="Oberbeckmann S."/>
            <person name="Bunk B."/>
            <person name="Jeske O."/>
            <person name="Meyerdierks A."/>
            <person name="Storesund J.E."/>
            <person name="Kallscheuer N."/>
            <person name="Luecker S."/>
            <person name="Lage O.M."/>
            <person name="Pohl T."/>
            <person name="Merkel B.J."/>
            <person name="Hornburger P."/>
            <person name="Mueller R.-W."/>
            <person name="Bruemmer F."/>
            <person name="Labrenz M."/>
            <person name="Spormann A.M."/>
            <person name="Op den Camp H."/>
            <person name="Overmann J."/>
            <person name="Amann R."/>
            <person name="Jetten M.S.M."/>
            <person name="Mascher T."/>
            <person name="Medema M.H."/>
            <person name="Devos D.P."/>
            <person name="Kaster A.-K."/>
            <person name="Ovreas L."/>
            <person name="Rohde M."/>
            <person name="Galperin M.Y."/>
            <person name="Jogler C."/>
        </authorList>
    </citation>
    <scope>NUCLEOTIDE SEQUENCE [LARGE SCALE GENOMIC DNA]</scope>
    <source>
        <strain evidence="12 13">Enr10</strain>
    </source>
</reference>
<keyword evidence="12" id="KW-0808">Transferase</keyword>
<dbReference type="InterPro" id="IPR000719">
    <property type="entry name" value="Prot_kinase_dom"/>
</dbReference>
<feature type="repeat" description="WD" evidence="5">
    <location>
        <begin position="968"/>
        <end position="1009"/>
    </location>
</feature>
<feature type="compositionally biased region" description="Polar residues" evidence="9">
    <location>
        <begin position="1699"/>
        <end position="1710"/>
    </location>
</feature>
<dbReference type="SMART" id="SM00220">
    <property type="entry name" value="S_TKc"/>
    <property type="match status" value="1"/>
</dbReference>
<evidence type="ECO:0000256" key="2">
    <source>
        <dbReference type="ARBA" id="ARBA00022737"/>
    </source>
</evidence>
<dbReference type="PROSITE" id="PS50294">
    <property type="entry name" value="WD_REPEATS_REGION"/>
    <property type="match status" value="8"/>
</dbReference>
<evidence type="ECO:0000256" key="6">
    <source>
        <dbReference type="PROSITE-ProRule" id="PRU00339"/>
    </source>
</evidence>
<feature type="coiled-coil region" evidence="8">
    <location>
        <begin position="492"/>
        <end position="538"/>
    </location>
</feature>
<dbReference type="InterPro" id="IPR001680">
    <property type="entry name" value="WD40_rpt"/>
</dbReference>
<evidence type="ECO:0000313" key="13">
    <source>
        <dbReference type="Proteomes" id="UP000315647"/>
    </source>
</evidence>
<dbReference type="InterPro" id="IPR019775">
    <property type="entry name" value="WD40_repeat_CS"/>
</dbReference>
<dbReference type="InterPro" id="IPR011990">
    <property type="entry name" value="TPR-like_helical_dom_sf"/>
</dbReference>
<dbReference type="InterPro" id="IPR015943">
    <property type="entry name" value="WD40/YVTN_repeat-like_dom_sf"/>
</dbReference>
<dbReference type="CDD" id="cd14014">
    <property type="entry name" value="STKc_PknB_like"/>
    <property type="match status" value="1"/>
</dbReference>
<dbReference type="InterPro" id="IPR008271">
    <property type="entry name" value="Ser/Thr_kinase_AS"/>
</dbReference>
<evidence type="ECO:0000259" key="11">
    <source>
        <dbReference type="PROSITE" id="PS50011"/>
    </source>
</evidence>
<dbReference type="InterPro" id="IPR020472">
    <property type="entry name" value="WD40_PAC1"/>
</dbReference>
<dbReference type="PANTHER" id="PTHR19848">
    <property type="entry name" value="WD40 REPEAT PROTEIN"/>
    <property type="match status" value="1"/>
</dbReference>
<dbReference type="PANTHER" id="PTHR19848:SF8">
    <property type="entry name" value="F-BOX AND WD REPEAT DOMAIN CONTAINING 7"/>
    <property type="match status" value="1"/>
</dbReference>
<feature type="repeat" description="WD" evidence="5">
    <location>
        <begin position="717"/>
        <end position="758"/>
    </location>
</feature>
<evidence type="ECO:0000256" key="10">
    <source>
        <dbReference type="SAM" id="Phobius"/>
    </source>
</evidence>
<protein>
    <submittedName>
        <fullName evidence="12">Serine/threonine-protein kinase PknD</fullName>
        <ecNumber evidence="12">2.7.11.1</ecNumber>
    </submittedName>
</protein>
<feature type="repeat" description="WD" evidence="5">
    <location>
        <begin position="885"/>
        <end position="926"/>
    </location>
</feature>
<dbReference type="GO" id="GO:0005524">
    <property type="term" value="F:ATP binding"/>
    <property type="evidence" value="ECO:0007669"/>
    <property type="project" value="UniProtKB-UniRule"/>
</dbReference>
<evidence type="ECO:0000256" key="1">
    <source>
        <dbReference type="ARBA" id="ARBA00022574"/>
    </source>
</evidence>
<dbReference type="Proteomes" id="UP000315647">
    <property type="component" value="Chromosome"/>
</dbReference>
<dbReference type="PROSITE" id="PS50082">
    <property type="entry name" value="WD_REPEATS_2"/>
    <property type="match status" value="10"/>
</dbReference>
<evidence type="ECO:0000256" key="4">
    <source>
        <dbReference type="ARBA" id="ARBA00022840"/>
    </source>
</evidence>
<dbReference type="PROSITE" id="PS50005">
    <property type="entry name" value="TPR"/>
    <property type="match status" value="1"/>
</dbReference>
<feature type="repeat" description="WD" evidence="5">
    <location>
        <begin position="1060"/>
        <end position="1094"/>
    </location>
</feature>
<evidence type="ECO:0000256" key="5">
    <source>
        <dbReference type="PROSITE-ProRule" id="PRU00221"/>
    </source>
</evidence>
<keyword evidence="1 5" id="KW-0853">WD repeat</keyword>
<keyword evidence="10" id="KW-0812">Transmembrane</keyword>
<dbReference type="GO" id="GO:0004674">
    <property type="term" value="F:protein serine/threonine kinase activity"/>
    <property type="evidence" value="ECO:0007669"/>
    <property type="project" value="UniProtKB-EC"/>
</dbReference>
<dbReference type="Pfam" id="PF00400">
    <property type="entry name" value="WD40"/>
    <property type="match status" value="12"/>
</dbReference>
<dbReference type="SUPFAM" id="SSF56112">
    <property type="entry name" value="Protein kinase-like (PK-like)"/>
    <property type="match status" value="1"/>
</dbReference>
<keyword evidence="10" id="KW-1133">Transmembrane helix</keyword>
<feature type="domain" description="Protein kinase" evidence="11">
    <location>
        <begin position="90"/>
        <end position="350"/>
    </location>
</feature>
<keyword evidence="13" id="KW-1185">Reference proteome</keyword>
<dbReference type="RefSeq" id="WP_145450173.1">
    <property type="nucleotide sequence ID" value="NZ_CP037421.1"/>
</dbReference>
<dbReference type="Gene3D" id="3.30.200.20">
    <property type="entry name" value="Phosphorylase Kinase, domain 1"/>
    <property type="match status" value="1"/>
</dbReference>
<dbReference type="InterPro" id="IPR017441">
    <property type="entry name" value="Protein_kinase_ATP_BS"/>
</dbReference>
<keyword evidence="4 7" id="KW-0067">ATP-binding</keyword>
<organism evidence="12 13">
    <name type="scientific">Gimesia panareensis</name>
    <dbReference type="NCBI Taxonomy" id="2527978"/>
    <lineage>
        <taxon>Bacteria</taxon>
        <taxon>Pseudomonadati</taxon>
        <taxon>Planctomycetota</taxon>
        <taxon>Planctomycetia</taxon>
        <taxon>Planctomycetales</taxon>
        <taxon>Planctomycetaceae</taxon>
        <taxon>Gimesia</taxon>
    </lineage>
</organism>
<evidence type="ECO:0000256" key="7">
    <source>
        <dbReference type="PROSITE-ProRule" id="PRU10141"/>
    </source>
</evidence>
<dbReference type="Pfam" id="PF00069">
    <property type="entry name" value="Pkinase"/>
    <property type="match status" value="1"/>
</dbReference>
<dbReference type="SUPFAM" id="SSF48452">
    <property type="entry name" value="TPR-like"/>
    <property type="match status" value="1"/>
</dbReference>
<feature type="region of interest" description="Disordered" evidence="9">
    <location>
        <begin position="1690"/>
        <end position="1710"/>
    </location>
</feature>
<name>A0A517Q7M1_9PLAN</name>